<feature type="chain" id="PRO_5007836074" description="Cellulose synthase" evidence="1">
    <location>
        <begin position="30"/>
        <end position="824"/>
    </location>
</feature>
<dbReference type="InterPro" id="IPR011990">
    <property type="entry name" value="TPR-like_helical_dom_sf"/>
</dbReference>
<dbReference type="SUPFAM" id="SSF48452">
    <property type="entry name" value="TPR-like"/>
    <property type="match status" value="1"/>
</dbReference>
<gene>
    <name evidence="2" type="ORF">AUP44_16510</name>
</gene>
<dbReference type="AlphaFoldDB" id="A0A162JQG6"/>
<dbReference type="EMBL" id="LPZR01000221">
    <property type="protein sequence ID" value="KYO49652.1"/>
    <property type="molecule type" value="Genomic_DNA"/>
</dbReference>
<reference evidence="2 3" key="1">
    <citation type="submission" date="2015-12" db="EMBL/GenBank/DDBJ databases">
        <title>Genome sequence of Tistrella mobilis MCCC 1A02139.</title>
        <authorList>
            <person name="Lu L."/>
            <person name="Lai Q."/>
            <person name="Shao Z."/>
            <person name="Qian P."/>
        </authorList>
    </citation>
    <scope>NUCLEOTIDE SEQUENCE [LARGE SCALE GENOMIC DNA]</scope>
    <source>
        <strain evidence="2 3">MCCC 1A02139</strain>
    </source>
</reference>
<sequence length="824" mass="87036">MPVTLRPLLRASAPAMVSVIALLAGTGMAAAQGTATPRSGAESLAPGVRVEVQPSTPATGAVDETALRYYARIRDMEKLEAEIRRLKALHPDWQTPTDLFSRTPDSPVDERPIWDLIGDSRFAEARARVAELRGRYPGWSPSQAMLDTLAMGEDRTRLVSASDAKQWRTVVEIADRHPALISCSSVDSMWRLAEARAELGDPDAAFGLYRTIVSTCDNAQERRATLQKAGTILPSDQVEQLVAIERGRVGTDPAALQQVVGGLRRGELAAAMSPEARKSGTRPQVTAETLDAVKADVEAGRDADGAMLVAWYLMEQGQAGEAEAWFRKAEGWGAKEAGLRGRIQALTRQGKTAEAARLARSSGLGRDYVDSMSAMLGRQTNAPRAMVVDFATWAEEKHDARAAMALGWWHSRREDPATAALWFENALAWGGGDEAVEGLALGLQGSGQTARFQALEQQYAGRSARLTKFFSGLRGSGGGGGGPATEAYARGDNAGCLLVLDGRLAPDPRGGSAGYAAQMPTDAARALAGRLPPVLPPDAVPTAYTGYGTGRAGVTWSAGEPVYRAGLPAAAGYAPTTGYTGGDVYGRSYGYTPDAVASRGATTAQTGVPAGVSTTAGRAVAGGIAPGGLTGGSPTGGSLAAGARTTAVAAPAATTLSGAAALPPVPVEAPGTAMQRAWCLLGLGRPAEAQYAFAQARAAGGEMGADAVYGEILTLMQMGLVSEAQRMIETQPITPERRTDLQAELLAARAQAAYDDEDYLLAMRLLDTRRQIAPERRDLALMRAWSLYHTRKLDQSRDLFQRLDTELSTPESREGLRVVTFYPE</sequence>
<protein>
    <recommendedName>
        <fullName evidence="4">Cellulose synthase</fullName>
    </recommendedName>
</protein>
<proteinExistence type="predicted"/>
<organism evidence="2 3">
    <name type="scientific">Tistrella mobilis</name>
    <dbReference type="NCBI Taxonomy" id="171437"/>
    <lineage>
        <taxon>Bacteria</taxon>
        <taxon>Pseudomonadati</taxon>
        <taxon>Pseudomonadota</taxon>
        <taxon>Alphaproteobacteria</taxon>
        <taxon>Geminicoccales</taxon>
        <taxon>Geminicoccaceae</taxon>
        <taxon>Tistrella</taxon>
    </lineage>
</organism>
<comment type="caution">
    <text evidence="2">The sequence shown here is derived from an EMBL/GenBank/DDBJ whole genome shotgun (WGS) entry which is preliminary data.</text>
</comment>
<name>A0A162JQG6_9PROT</name>
<dbReference type="GeneID" id="97242489"/>
<dbReference type="Gene3D" id="1.25.40.10">
    <property type="entry name" value="Tetratricopeptide repeat domain"/>
    <property type="match status" value="2"/>
</dbReference>
<evidence type="ECO:0000256" key="1">
    <source>
        <dbReference type="SAM" id="SignalP"/>
    </source>
</evidence>
<dbReference type="Proteomes" id="UP000075787">
    <property type="component" value="Unassembled WGS sequence"/>
</dbReference>
<keyword evidence="1" id="KW-0732">Signal</keyword>
<feature type="signal peptide" evidence="1">
    <location>
        <begin position="1"/>
        <end position="29"/>
    </location>
</feature>
<dbReference type="OrthoDB" id="7324591at2"/>
<evidence type="ECO:0000313" key="3">
    <source>
        <dbReference type="Proteomes" id="UP000075787"/>
    </source>
</evidence>
<evidence type="ECO:0008006" key="4">
    <source>
        <dbReference type="Google" id="ProtNLM"/>
    </source>
</evidence>
<dbReference type="Pfam" id="PF13174">
    <property type="entry name" value="TPR_6"/>
    <property type="match status" value="1"/>
</dbReference>
<accession>A0A162JQG6</accession>
<dbReference type="RefSeq" id="WP_062769948.1">
    <property type="nucleotide sequence ID" value="NZ_CP121045.1"/>
</dbReference>
<evidence type="ECO:0000313" key="2">
    <source>
        <dbReference type="EMBL" id="KYO49652.1"/>
    </source>
</evidence>
<dbReference type="InterPro" id="IPR019734">
    <property type="entry name" value="TPR_rpt"/>
</dbReference>